<keyword evidence="3" id="KW-1185">Reference proteome</keyword>
<organism evidence="2 3">
    <name type="scientific">Cinchona calisaya</name>
    <dbReference type="NCBI Taxonomy" id="153742"/>
    <lineage>
        <taxon>Eukaryota</taxon>
        <taxon>Viridiplantae</taxon>
        <taxon>Streptophyta</taxon>
        <taxon>Embryophyta</taxon>
        <taxon>Tracheophyta</taxon>
        <taxon>Spermatophyta</taxon>
        <taxon>Magnoliopsida</taxon>
        <taxon>eudicotyledons</taxon>
        <taxon>Gunneridae</taxon>
        <taxon>Pentapetalae</taxon>
        <taxon>asterids</taxon>
        <taxon>lamiids</taxon>
        <taxon>Gentianales</taxon>
        <taxon>Rubiaceae</taxon>
        <taxon>Cinchonoideae</taxon>
        <taxon>Cinchoneae</taxon>
        <taxon>Cinchona</taxon>
    </lineage>
</organism>
<accession>A0ABD3AFM6</accession>
<sequence>MSKSKTAFKGSMHHSHSFPTSNSCKNSWTATSPKYVSLRDMMPRSSTAFYGRSFTFSGIDKSNYEGIIQPPSPSPILLKRSPSEKFLPLAMLEYFLEELKRPLSNCLRIINRKFIAKISHGIGKIFAAIRDG</sequence>
<dbReference type="Proteomes" id="UP001630127">
    <property type="component" value="Unassembled WGS sequence"/>
</dbReference>
<proteinExistence type="predicted"/>
<comment type="caution">
    <text evidence="2">The sequence shown here is derived from an EMBL/GenBank/DDBJ whole genome shotgun (WGS) entry which is preliminary data.</text>
</comment>
<protein>
    <submittedName>
        <fullName evidence="2">Uncharacterized protein</fullName>
    </submittedName>
</protein>
<evidence type="ECO:0000256" key="1">
    <source>
        <dbReference type="SAM" id="MobiDB-lite"/>
    </source>
</evidence>
<dbReference type="EMBL" id="JBJUIK010000004">
    <property type="protein sequence ID" value="KAL3530338.1"/>
    <property type="molecule type" value="Genomic_DNA"/>
</dbReference>
<evidence type="ECO:0000313" key="2">
    <source>
        <dbReference type="EMBL" id="KAL3530338.1"/>
    </source>
</evidence>
<name>A0ABD3AFM6_9GENT</name>
<evidence type="ECO:0000313" key="3">
    <source>
        <dbReference type="Proteomes" id="UP001630127"/>
    </source>
</evidence>
<feature type="region of interest" description="Disordered" evidence="1">
    <location>
        <begin position="1"/>
        <end position="28"/>
    </location>
</feature>
<dbReference type="AlphaFoldDB" id="A0ABD3AFM6"/>
<feature type="compositionally biased region" description="Polar residues" evidence="1">
    <location>
        <begin position="17"/>
        <end position="28"/>
    </location>
</feature>
<reference evidence="2 3" key="1">
    <citation type="submission" date="2024-11" db="EMBL/GenBank/DDBJ databases">
        <title>A near-complete genome assembly of Cinchona calisaya.</title>
        <authorList>
            <person name="Lian D.C."/>
            <person name="Zhao X.W."/>
            <person name="Wei L."/>
        </authorList>
    </citation>
    <scope>NUCLEOTIDE SEQUENCE [LARGE SCALE GENOMIC DNA]</scope>
    <source>
        <tissue evidence="2">Nenye</tissue>
    </source>
</reference>
<gene>
    <name evidence="2" type="ORF">ACH5RR_009660</name>
</gene>